<feature type="transmembrane region" description="Helical" evidence="1">
    <location>
        <begin position="15"/>
        <end position="33"/>
    </location>
</feature>
<dbReference type="PATRIC" id="fig|28084.5.peg.927"/>
<accession>A0A0W0S7D6</accession>
<sequence>MEEKHEQISPEAQKSINLAVGFLSTSIAMYALLRKGNFRAAFLLYEKGGGGLNLYKEQANGKLKRCFAIDYHPFWDNKTKQPSWRLHYHRGDNESQMKKHRPYEGGW</sequence>
<keyword evidence="5" id="KW-1185">Reference proteome</keyword>
<evidence type="ECO:0000313" key="2">
    <source>
        <dbReference type="EMBL" id="KTC78837.1"/>
    </source>
</evidence>
<dbReference type="Proteomes" id="UP000054921">
    <property type="component" value="Unassembled WGS sequence"/>
</dbReference>
<keyword evidence="1" id="KW-0812">Transmembrane</keyword>
<keyword evidence="1" id="KW-0472">Membrane</keyword>
<dbReference type="EMBL" id="LNXW01000013">
    <property type="protein sequence ID" value="KTC78837.1"/>
    <property type="molecule type" value="Genomic_DNA"/>
</dbReference>
<name>A0A0W0S7D6_9GAMM</name>
<dbReference type="EMBL" id="LR134173">
    <property type="protein sequence ID" value="VEB35716.1"/>
    <property type="molecule type" value="Genomic_DNA"/>
</dbReference>
<evidence type="ECO:0000313" key="3">
    <source>
        <dbReference type="EMBL" id="VEB35716.1"/>
    </source>
</evidence>
<evidence type="ECO:0000313" key="4">
    <source>
        <dbReference type="Proteomes" id="UP000054921"/>
    </source>
</evidence>
<protein>
    <submittedName>
        <fullName evidence="2">Uncharacterized protein</fullName>
    </submittedName>
</protein>
<keyword evidence="1" id="KW-1133">Transmembrane helix</keyword>
<dbReference type="RefSeq" id="WP_028382351.1">
    <property type="nucleotide sequence ID" value="NZ_CAAAIT010000002.1"/>
</dbReference>
<proteinExistence type="predicted"/>
<reference evidence="3 5" key="2">
    <citation type="submission" date="2018-12" db="EMBL/GenBank/DDBJ databases">
        <authorList>
            <consortium name="Pathogen Informatics"/>
        </authorList>
    </citation>
    <scope>NUCLEOTIDE SEQUENCE [LARGE SCALE GENOMIC DNA]</scope>
    <source>
        <strain evidence="3 5">NCTC11976</strain>
    </source>
</reference>
<evidence type="ECO:0000313" key="5">
    <source>
        <dbReference type="Proteomes" id="UP000277577"/>
    </source>
</evidence>
<dbReference type="OrthoDB" id="5642210at2"/>
<gene>
    <name evidence="2" type="ORF">Lche_0857</name>
    <name evidence="3" type="ORF">NCTC11976_01498</name>
</gene>
<evidence type="ECO:0000256" key="1">
    <source>
        <dbReference type="SAM" id="Phobius"/>
    </source>
</evidence>
<dbReference type="AlphaFoldDB" id="A0A0W0S7D6"/>
<dbReference type="Proteomes" id="UP000277577">
    <property type="component" value="Chromosome"/>
</dbReference>
<reference evidence="2 4" key="1">
    <citation type="submission" date="2015-11" db="EMBL/GenBank/DDBJ databases">
        <title>Genomic analysis of 38 Legionella species identifies large and diverse effector repertoires.</title>
        <authorList>
            <person name="Burstein D."/>
            <person name="Amaro F."/>
            <person name="Zusman T."/>
            <person name="Lifshitz Z."/>
            <person name="Cohen O."/>
            <person name="Gilbert J.A."/>
            <person name="Pupko T."/>
            <person name="Shuman H.A."/>
            <person name="Segal G."/>
        </authorList>
    </citation>
    <scope>NUCLEOTIDE SEQUENCE [LARGE SCALE GENOMIC DNA]</scope>
    <source>
        <strain evidence="2 4">ORW</strain>
    </source>
</reference>
<organism evidence="2 4">
    <name type="scientific">Legionella cherrii</name>
    <dbReference type="NCBI Taxonomy" id="28084"/>
    <lineage>
        <taxon>Bacteria</taxon>
        <taxon>Pseudomonadati</taxon>
        <taxon>Pseudomonadota</taxon>
        <taxon>Gammaproteobacteria</taxon>
        <taxon>Legionellales</taxon>
        <taxon>Legionellaceae</taxon>
        <taxon>Legionella</taxon>
    </lineage>
</organism>